<evidence type="ECO:0000313" key="4">
    <source>
        <dbReference type="Proteomes" id="UP000053660"/>
    </source>
</evidence>
<dbReference type="OrthoDB" id="5792480at2759"/>
<dbReference type="Pfam" id="PF24998">
    <property type="entry name" value="DUF7778"/>
    <property type="match status" value="1"/>
</dbReference>
<dbReference type="AlphaFoldDB" id="A0A0B1T2A8"/>
<dbReference type="EMBL" id="KN552104">
    <property type="protein sequence ID" value="KHJ91389.1"/>
    <property type="molecule type" value="Genomic_DNA"/>
</dbReference>
<protein>
    <recommendedName>
        <fullName evidence="2">DUF7778 domain-containing protein</fullName>
    </recommendedName>
</protein>
<keyword evidence="4" id="KW-1185">Reference proteome</keyword>
<evidence type="ECO:0000256" key="1">
    <source>
        <dbReference type="SAM" id="MobiDB-lite"/>
    </source>
</evidence>
<feature type="compositionally biased region" description="Polar residues" evidence="1">
    <location>
        <begin position="431"/>
        <end position="461"/>
    </location>
</feature>
<feature type="region of interest" description="Disordered" evidence="1">
    <location>
        <begin position="327"/>
        <end position="461"/>
    </location>
</feature>
<dbReference type="PANTHER" id="PTHR36947">
    <property type="entry name" value="PROTEIN CBG04364"/>
    <property type="match status" value="1"/>
</dbReference>
<dbReference type="PANTHER" id="PTHR36947:SF6">
    <property type="entry name" value="TLDC DOMAIN-CONTAINING PROTEIN"/>
    <property type="match status" value="1"/>
</dbReference>
<feature type="compositionally biased region" description="Polar residues" evidence="1">
    <location>
        <begin position="184"/>
        <end position="198"/>
    </location>
</feature>
<accession>A0A0B1T2A8</accession>
<gene>
    <name evidence="3" type="ORF">OESDEN_08751</name>
</gene>
<dbReference type="InterPro" id="IPR056680">
    <property type="entry name" value="DUF7778"/>
</dbReference>
<dbReference type="Proteomes" id="UP000053660">
    <property type="component" value="Unassembled WGS sequence"/>
</dbReference>
<evidence type="ECO:0000259" key="2">
    <source>
        <dbReference type="Pfam" id="PF24998"/>
    </source>
</evidence>
<feature type="domain" description="DUF7778" evidence="2">
    <location>
        <begin position="21"/>
        <end position="142"/>
    </location>
</feature>
<evidence type="ECO:0000313" key="3">
    <source>
        <dbReference type="EMBL" id="KHJ91389.1"/>
    </source>
</evidence>
<feature type="region of interest" description="Disordered" evidence="1">
    <location>
        <begin position="273"/>
        <end position="308"/>
    </location>
</feature>
<organism evidence="3 4">
    <name type="scientific">Oesophagostomum dentatum</name>
    <name type="common">Nodular worm</name>
    <dbReference type="NCBI Taxonomy" id="61180"/>
    <lineage>
        <taxon>Eukaryota</taxon>
        <taxon>Metazoa</taxon>
        <taxon>Ecdysozoa</taxon>
        <taxon>Nematoda</taxon>
        <taxon>Chromadorea</taxon>
        <taxon>Rhabditida</taxon>
        <taxon>Rhabditina</taxon>
        <taxon>Rhabditomorpha</taxon>
        <taxon>Strongyloidea</taxon>
        <taxon>Strongylidae</taxon>
        <taxon>Oesophagostomum</taxon>
    </lineage>
</organism>
<sequence>MQPKGRTSRSEVFYISRSFKKAVSLPPARAWRVKDSDVVARGYVLCVTKSKGLLFDKMSNLEPRLITLTRTGLLIVYNREDKGYVVDVKDARIMTTKTDHFRTRRQSYRRCMLKLKFMGGSISMILFNEEIPSWRDAIVTAHDGMTRGRLRFTGTPRIKMTAQKLEDAQTKANMLETAPEEEGVSTSKSPTVQGSKASVTTCIAPEDINVEPMQTNSEVTVDMPDTEPITIIELPVKNEKPPRVAVSSVESSQWETFDPSLCDSSYQWLHRETRRSPQKARKCASESTNSGLFTDSDEDETKTESAKSIRCGYHSVSTLRSRLEAKMRGMSSRKPKNCPKWTPANCPKWTRPTLSGPKIREAPPKALPLKIPPKPKPAIKFTPPSPLERSKRAGKSQSETECTSRRELEKPSVTSYDDSLLDVPHPDHGTSSKQQSQRSRNTNTSLEKYNPNQWWAQSLRV</sequence>
<feature type="region of interest" description="Disordered" evidence="1">
    <location>
        <begin position="178"/>
        <end position="198"/>
    </location>
</feature>
<proteinExistence type="predicted"/>
<name>A0A0B1T2A8_OESDE</name>
<reference evidence="3 4" key="1">
    <citation type="submission" date="2014-03" db="EMBL/GenBank/DDBJ databases">
        <title>Draft genome of the hookworm Oesophagostomum dentatum.</title>
        <authorList>
            <person name="Mitreva M."/>
        </authorList>
    </citation>
    <scope>NUCLEOTIDE SEQUENCE [LARGE SCALE GENOMIC DNA]</scope>
    <source>
        <strain evidence="3 4">OD-Hann</strain>
    </source>
</reference>